<feature type="transmembrane region" description="Helical" evidence="13">
    <location>
        <begin position="176"/>
        <end position="206"/>
    </location>
</feature>
<keyword evidence="15" id="KW-1185">Reference proteome</keyword>
<comment type="similarity">
    <text evidence="2 11">Belongs to the G-protein coupled receptor T2R family.</text>
</comment>
<dbReference type="GeneTree" id="ENSGT00980000202092"/>
<proteinExistence type="inferred from homology"/>
<dbReference type="GO" id="GO:0004930">
    <property type="term" value="F:G protein-coupled receptor activity"/>
    <property type="evidence" value="ECO:0007669"/>
    <property type="project" value="UniProtKB-KW"/>
</dbReference>
<evidence type="ECO:0000256" key="10">
    <source>
        <dbReference type="ARBA" id="ARBA00023224"/>
    </source>
</evidence>
<evidence type="ECO:0000256" key="3">
    <source>
        <dbReference type="ARBA" id="ARBA00022480"/>
    </source>
</evidence>
<keyword evidence="6 13" id="KW-1133">Transmembrane helix</keyword>
<evidence type="ECO:0000256" key="6">
    <source>
        <dbReference type="ARBA" id="ARBA00022989"/>
    </source>
</evidence>
<feature type="transmembrane region" description="Helical" evidence="13">
    <location>
        <begin position="44"/>
        <end position="70"/>
    </location>
</feature>
<keyword evidence="4 12" id="KW-0716">Sensory transduction</keyword>
<keyword evidence="10 12" id="KW-0807">Transducer</keyword>
<dbReference type="InterPro" id="IPR007960">
    <property type="entry name" value="TAS2R"/>
</dbReference>
<feature type="transmembrane region" description="Helical" evidence="13">
    <location>
        <begin position="82"/>
        <end position="108"/>
    </location>
</feature>
<dbReference type="AlphaFoldDB" id="A0A8C4TGB3"/>
<evidence type="ECO:0000256" key="13">
    <source>
        <dbReference type="SAM" id="Phobius"/>
    </source>
</evidence>
<evidence type="ECO:0000256" key="8">
    <source>
        <dbReference type="ARBA" id="ARBA00023136"/>
    </source>
</evidence>
<evidence type="ECO:0000256" key="12">
    <source>
        <dbReference type="RuleBase" id="RU004424"/>
    </source>
</evidence>
<dbReference type="GO" id="GO:0016020">
    <property type="term" value="C:membrane"/>
    <property type="evidence" value="ECO:0007669"/>
    <property type="project" value="UniProtKB-SubCell"/>
</dbReference>
<evidence type="ECO:0000256" key="7">
    <source>
        <dbReference type="ARBA" id="ARBA00023040"/>
    </source>
</evidence>
<name>A0A8C4TGB3_ERPCA</name>
<dbReference type="Pfam" id="PF05296">
    <property type="entry name" value="TAS2R"/>
    <property type="match status" value="1"/>
</dbReference>
<dbReference type="Ensembl" id="ENSECRT00000031860.1">
    <property type="protein sequence ID" value="ENSECRP00000031201.1"/>
    <property type="gene ID" value="ENSECRG00000021152.1"/>
</dbReference>
<organism evidence="14 15">
    <name type="scientific">Erpetoichthys calabaricus</name>
    <name type="common">Rope fish</name>
    <name type="synonym">Calamoichthys calabaricus</name>
    <dbReference type="NCBI Taxonomy" id="27687"/>
    <lineage>
        <taxon>Eukaryota</taxon>
        <taxon>Metazoa</taxon>
        <taxon>Chordata</taxon>
        <taxon>Craniata</taxon>
        <taxon>Vertebrata</taxon>
        <taxon>Euteleostomi</taxon>
        <taxon>Actinopterygii</taxon>
        <taxon>Polypteriformes</taxon>
        <taxon>Polypteridae</taxon>
        <taxon>Erpetoichthys</taxon>
    </lineage>
</organism>
<dbReference type="SUPFAM" id="SSF81321">
    <property type="entry name" value="Family A G protein-coupled receptor-like"/>
    <property type="match status" value="1"/>
</dbReference>
<evidence type="ECO:0000256" key="4">
    <source>
        <dbReference type="ARBA" id="ARBA00022606"/>
    </source>
</evidence>
<evidence type="ECO:0000313" key="15">
    <source>
        <dbReference type="Proteomes" id="UP000694620"/>
    </source>
</evidence>
<feature type="transmembrane region" description="Helical" evidence="13">
    <location>
        <begin position="227"/>
        <end position="252"/>
    </location>
</feature>
<keyword evidence="7 12" id="KW-0297">G-protein coupled receptor</keyword>
<evidence type="ECO:0000256" key="11">
    <source>
        <dbReference type="RuleBase" id="RU004423"/>
    </source>
</evidence>
<evidence type="ECO:0000256" key="9">
    <source>
        <dbReference type="ARBA" id="ARBA00023170"/>
    </source>
</evidence>
<keyword evidence="8 12" id="KW-0472">Membrane</keyword>
<reference evidence="14" key="1">
    <citation type="submission" date="2025-08" db="UniProtKB">
        <authorList>
            <consortium name="Ensembl"/>
        </authorList>
    </citation>
    <scope>IDENTIFICATION</scope>
</reference>
<comment type="subcellular location">
    <subcellularLocation>
        <location evidence="1 12">Membrane</location>
        <topology evidence="1 12">Multi-pass membrane protein</topology>
    </subcellularLocation>
</comment>
<reference evidence="14" key="2">
    <citation type="submission" date="2025-09" db="UniProtKB">
        <authorList>
            <consortium name="Ensembl"/>
        </authorList>
    </citation>
    <scope>IDENTIFICATION</scope>
</reference>
<sequence>MGNLSFNTLLGVSSASGLLGNLFIICCLVIPWGEENKRRGGRNVSLTIGCVAGANEFICFFSVVQVFLLLCKNMCICLKLNFLILFFFSTSYYCTMWFTALLFLLYCVKILSSQNGIFLKIKKNISNMVHWGIGAGLFSCAGVNMSWVFYVFNQNGTVSGNDSSTMDCYNNNMNNIVLSISFFIFYIILPLCLMNLSCVAICIFLCKHICNISIDVFQNRRFERQKQIISMLFFQMLAYAGLASCLFLSTFPCQMHIPLVAMEYLFLIAPPMYCLLTSVNLIFRNGFLRWKVRLLYCRISKLL</sequence>
<evidence type="ECO:0000256" key="1">
    <source>
        <dbReference type="ARBA" id="ARBA00004141"/>
    </source>
</evidence>
<evidence type="ECO:0000313" key="14">
    <source>
        <dbReference type="Ensembl" id="ENSECRP00000031201.1"/>
    </source>
</evidence>
<evidence type="ECO:0000256" key="5">
    <source>
        <dbReference type="ARBA" id="ARBA00022692"/>
    </source>
</evidence>
<evidence type="ECO:0000256" key="2">
    <source>
        <dbReference type="ARBA" id="ARBA00007376"/>
    </source>
</evidence>
<feature type="transmembrane region" description="Helical" evidence="13">
    <location>
        <begin position="129"/>
        <end position="152"/>
    </location>
</feature>
<accession>A0A8C4TGB3</accession>
<feature type="transmembrane region" description="Helical" evidence="13">
    <location>
        <begin position="12"/>
        <end position="32"/>
    </location>
</feature>
<keyword evidence="5 12" id="KW-0812">Transmembrane</keyword>
<feature type="transmembrane region" description="Helical" evidence="13">
    <location>
        <begin position="264"/>
        <end position="283"/>
    </location>
</feature>
<protein>
    <recommendedName>
        <fullName evidence="12">Taste receptor type 2</fullName>
    </recommendedName>
</protein>
<keyword evidence="3 12" id="KW-0919">Taste</keyword>
<dbReference type="GO" id="GO:0033038">
    <property type="term" value="F:bitter taste receptor activity"/>
    <property type="evidence" value="ECO:0007669"/>
    <property type="project" value="InterPro"/>
</dbReference>
<dbReference type="PANTHER" id="PTHR11394">
    <property type="entry name" value="TASTE RECEPTOR TYPE 2"/>
    <property type="match status" value="1"/>
</dbReference>
<keyword evidence="9 12" id="KW-0675">Receptor</keyword>
<dbReference type="Proteomes" id="UP000694620">
    <property type="component" value="Unassembled WGS sequence"/>
</dbReference>